<evidence type="ECO:0000313" key="2">
    <source>
        <dbReference type="Proteomes" id="UP000215145"/>
    </source>
</evidence>
<proteinExistence type="predicted"/>
<sequence>MLEPDWIVVLLQPPLVAVNSAYPQSKKCFFLVLLLFEKTLITQVIKGVAMVAKQSTADA</sequence>
<dbReference type="Proteomes" id="UP000215145">
    <property type="component" value="Unassembled WGS sequence"/>
</dbReference>
<comment type="caution">
    <text evidence="1">The sequence shown here is derived from an EMBL/GenBank/DDBJ whole genome shotgun (WGS) entry which is preliminary data.</text>
</comment>
<gene>
    <name evidence="1" type="ORF">CGZ75_19900</name>
</gene>
<keyword evidence="2" id="KW-1185">Reference proteome</keyword>
<protein>
    <submittedName>
        <fullName evidence="1">Uncharacterized protein</fullName>
    </submittedName>
</protein>
<name>A0A229NU44_9BACL</name>
<organism evidence="1 2">
    <name type="scientific">Paenibacillus herberti</name>
    <dbReference type="NCBI Taxonomy" id="1619309"/>
    <lineage>
        <taxon>Bacteria</taxon>
        <taxon>Bacillati</taxon>
        <taxon>Bacillota</taxon>
        <taxon>Bacilli</taxon>
        <taxon>Bacillales</taxon>
        <taxon>Paenibacillaceae</taxon>
        <taxon>Paenibacillus</taxon>
    </lineage>
</organism>
<dbReference type="EMBL" id="NMUQ01000003">
    <property type="protein sequence ID" value="OXM13334.1"/>
    <property type="molecule type" value="Genomic_DNA"/>
</dbReference>
<evidence type="ECO:0000313" key="1">
    <source>
        <dbReference type="EMBL" id="OXM13334.1"/>
    </source>
</evidence>
<reference evidence="1 2" key="1">
    <citation type="submission" date="2017-07" db="EMBL/GenBank/DDBJ databases">
        <title>Paenibacillus herberti R33 genome sequencing and assembly.</title>
        <authorList>
            <person name="Su W."/>
        </authorList>
    </citation>
    <scope>NUCLEOTIDE SEQUENCE [LARGE SCALE GENOMIC DNA]</scope>
    <source>
        <strain evidence="1 2">R33</strain>
    </source>
</reference>
<dbReference type="AlphaFoldDB" id="A0A229NU44"/>
<accession>A0A229NU44</accession>